<proteinExistence type="predicted"/>
<feature type="active site" description="Acyl-thioester intermediate" evidence="2">
    <location>
        <position position="238"/>
    </location>
</feature>
<dbReference type="Proteomes" id="UP000295711">
    <property type="component" value="Unassembled WGS sequence"/>
</dbReference>
<evidence type="ECO:0000313" key="3">
    <source>
        <dbReference type="EMBL" id="TCO84022.1"/>
    </source>
</evidence>
<keyword evidence="4" id="KW-1185">Reference proteome</keyword>
<dbReference type="Pfam" id="PF04203">
    <property type="entry name" value="Sortase"/>
    <property type="match status" value="1"/>
</dbReference>
<evidence type="ECO:0000256" key="1">
    <source>
        <dbReference type="ARBA" id="ARBA00022801"/>
    </source>
</evidence>
<evidence type="ECO:0000313" key="4">
    <source>
        <dbReference type="Proteomes" id="UP000295711"/>
    </source>
</evidence>
<dbReference type="InterPro" id="IPR023365">
    <property type="entry name" value="Sortase_dom-sf"/>
</dbReference>
<sequence length="255" mass="29351">MKKMQIFIFIVALICFLGSAGYLGKYFWERHISAENMNDVKSLLVEEAGNSNTNETTDSDNGEVLRRYARLHEKNPDFAGWIQIPDTTIDYPVMYVEGDNEMYLHSNFNREYDAGGVPFIDGYCSLDPVSDNLIIYGHHMNDNSMFQPLMNYKDMDFFESHKTIYFDTLHEKGTYTVVAVILSRALAEDEEGFRYYGHLSFADETEFNDYMNNINQMALYDTGETAIYGDRLITLSTCEYSQEDGRLAVIAKKTN</sequence>
<dbReference type="OrthoDB" id="9806013at2"/>
<protein>
    <submittedName>
        <fullName evidence="3">Sortase B</fullName>
    </submittedName>
</protein>
<dbReference type="SUPFAM" id="SSF63817">
    <property type="entry name" value="Sortase"/>
    <property type="match status" value="1"/>
</dbReference>
<dbReference type="GO" id="GO:0016787">
    <property type="term" value="F:hydrolase activity"/>
    <property type="evidence" value="ECO:0007669"/>
    <property type="project" value="UniProtKB-KW"/>
</dbReference>
<evidence type="ECO:0000256" key="2">
    <source>
        <dbReference type="PIRSR" id="PIRSR605754-1"/>
    </source>
</evidence>
<dbReference type="EMBL" id="SLXA01000010">
    <property type="protein sequence ID" value="TCO84022.1"/>
    <property type="molecule type" value="Genomic_DNA"/>
</dbReference>
<feature type="active site" description="Proton donor/acceptor" evidence="2">
    <location>
        <position position="138"/>
    </location>
</feature>
<keyword evidence="1" id="KW-0378">Hydrolase</keyword>
<name>A0A4R2L9X3_9FIRM</name>
<dbReference type="InterPro" id="IPR005754">
    <property type="entry name" value="Sortase"/>
</dbReference>
<organism evidence="3 4">
    <name type="scientific">Frisingicoccus caecimuris</name>
    <dbReference type="NCBI Taxonomy" id="1796636"/>
    <lineage>
        <taxon>Bacteria</taxon>
        <taxon>Bacillati</taxon>
        <taxon>Bacillota</taxon>
        <taxon>Clostridia</taxon>
        <taxon>Lachnospirales</taxon>
        <taxon>Lachnospiraceae</taxon>
        <taxon>Frisingicoccus</taxon>
    </lineage>
</organism>
<dbReference type="InterPro" id="IPR009835">
    <property type="entry name" value="SrtB"/>
</dbReference>
<dbReference type="NCBIfam" id="TIGR03064">
    <property type="entry name" value="sortase_srtB"/>
    <property type="match status" value="1"/>
</dbReference>
<accession>A0A4R2L9X3</accession>
<dbReference type="CDD" id="cd05826">
    <property type="entry name" value="Sortase_B"/>
    <property type="match status" value="1"/>
</dbReference>
<gene>
    <name evidence="3" type="ORF">EV212_11045</name>
</gene>
<dbReference type="AlphaFoldDB" id="A0A4R2L9X3"/>
<reference evidence="3 4" key="1">
    <citation type="submission" date="2019-03" db="EMBL/GenBank/DDBJ databases">
        <title>Genomic Encyclopedia of Type Strains, Phase IV (KMG-IV): sequencing the most valuable type-strain genomes for metagenomic binning, comparative biology and taxonomic classification.</title>
        <authorList>
            <person name="Goeker M."/>
        </authorList>
    </citation>
    <scope>NUCLEOTIDE SEQUENCE [LARGE SCALE GENOMIC DNA]</scope>
    <source>
        <strain evidence="3 4">DSM 28559</strain>
    </source>
</reference>
<dbReference type="Gene3D" id="2.40.260.10">
    <property type="entry name" value="Sortase"/>
    <property type="match status" value="1"/>
</dbReference>
<comment type="caution">
    <text evidence="3">The sequence shown here is derived from an EMBL/GenBank/DDBJ whole genome shotgun (WGS) entry which is preliminary data.</text>
</comment>